<comment type="caution">
    <text evidence="1">The sequence shown here is derived from an EMBL/GenBank/DDBJ whole genome shotgun (WGS) entry which is preliminary data.</text>
</comment>
<protein>
    <submittedName>
        <fullName evidence="1">DUF937 domain-containing protein</fullName>
    </submittedName>
</protein>
<dbReference type="EMBL" id="NXIB02000026">
    <property type="protein sequence ID" value="PHX56241.1"/>
    <property type="molecule type" value="Genomic_DNA"/>
</dbReference>
<evidence type="ECO:0000313" key="2">
    <source>
        <dbReference type="Proteomes" id="UP000226442"/>
    </source>
</evidence>
<proteinExistence type="predicted"/>
<dbReference type="Pfam" id="PF06078">
    <property type="entry name" value="DUF937"/>
    <property type="match status" value="1"/>
</dbReference>
<reference evidence="1" key="1">
    <citation type="submission" date="2017-10" db="EMBL/GenBank/DDBJ databases">
        <title>Draft genome sequence of the planktic cyanobacteria Tychonema bourrellyi isolated from alpine lentic freshwater.</title>
        <authorList>
            <person name="Tett A."/>
            <person name="Armanini F."/>
            <person name="Asnicar F."/>
            <person name="Boscaini A."/>
            <person name="Pasolli E."/>
            <person name="Zolfo M."/>
            <person name="Donati C."/>
            <person name="Salmaso N."/>
            <person name="Segata N."/>
        </authorList>
    </citation>
    <scope>NUCLEOTIDE SEQUENCE</scope>
    <source>
        <strain evidence="1">FEM_GT703</strain>
    </source>
</reference>
<dbReference type="RefSeq" id="WP_096831424.1">
    <property type="nucleotide sequence ID" value="NZ_NXIB02000026.1"/>
</dbReference>
<dbReference type="AlphaFoldDB" id="A0A2G4F3E3"/>
<dbReference type="InterPro" id="IPR009282">
    <property type="entry name" value="DUF937"/>
</dbReference>
<dbReference type="Proteomes" id="UP000226442">
    <property type="component" value="Unassembled WGS sequence"/>
</dbReference>
<gene>
    <name evidence="1" type="ORF">CP500_006425</name>
</gene>
<keyword evidence="2" id="KW-1185">Reference proteome</keyword>
<evidence type="ECO:0000313" key="1">
    <source>
        <dbReference type="EMBL" id="PHX56241.1"/>
    </source>
</evidence>
<name>A0A2G4F3E3_9CYAN</name>
<organism evidence="1 2">
    <name type="scientific">Tychonema bourrellyi FEM_GT703</name>
    <dbReference type="NCBI Taxonomy" id="2040638"/>
    <lineage>
        <taxon>Bacteria</taxon>
        <taxon>Bacillati</taxon>
        <taxon>Cyanobacteriota</taxon>
        <taxon>Cyanophyceae</taxon>
        <taxon>Oscillatoriophycideae</taxon>
        <taxon>Oscillatoriales</taxon>
        <taxon>Microcoleaceae</taxon>
        <taxon>Tychonema</taxon>
    </lineage>
</organism>
<accession>A0A2G4F3E3</accession>
<dbReference type="OrthoDB" id="530933at2"/>
<sequence length="176" mass="18278">MGLFDQILGAIDNPNQQASPNQLGSILGAVEQLSGNQGVDAGTTQLAMSVLGGYVRSALQDVRSESGDAQAQQVVNQFSGTNPNPDAVQSLFGGGQLTQIVQDIAQKTGLNNSTVQAMIPVLVPLVLNLLQTGSNTQNPAQGGNSVLNAFLDADGDGDVDITDTMSMASRFFNQRS</sequence>